<feature type="compositionally biased region" description="Low complexity" evidence="1">
    <location>
        <begin position="41"/>
        <end position="64"/>
    </location>
</feature>
<keyword evidence="3" id="KW-1185">Reference proteome</keyword>
<dbReference type="Proteomes" id="UP001202244">
    <property type="component" value="Chromosome"/>
</dbReference>
<organism evidence="2 3">
    <name type="scientific">Streptomyces tubbatahanensis</name>
    <dbReference type="NCBI Taxonomy" id="2923272"/>
    <lineage>
        <taxon>Bacteria</taxon>
        <taxon>Bacillati</taxon>
        <taxon>Actinomycetota</taxon>
        <taxon>Actinomycetes</taxon>
        <taxon>Kitasatosporales</taxon>
        <taxon>Streptomycetaceae</taxon>
        <taxon>Streptomyces</taxon>
    </lineage>
</organism>
<evidence type="ECO:0000256" key="1">
    <source>
        <dbReference type="SAM" id="MobiDB-lite"/>
    </source>
</evidence>
<proteinExistence type="predicted"/>
<name>A0ABY3XU11_9ACTN</name>
<dbReference type="RefSeq" id="WP_242752037.1">
    <property type="nucleotide sequence ID" value="NZ_CP093846.1"/>
</dbReference>
<dbReference type="EMBL" id="CP093846">
    <property type="protein sequence ID" value="UNS97791.1"/>
    <property type="molecule type" value="Genomic_DNA"/>
</dbReference>
<evidence type="ECO:0008006" key="4">
    <source>
        <dbReference type="Google" id="ProtNLM"/>
    </source>
</evidence>
<feature type="region of interest" description="Disordered" evidence="1">
    <location>
        <begin position="262"/>
        <end position="308"/>
    </location>
</feature>
<evidence type="ECO:0000313" key="3">
    <source>
        <dbReference type="Proteomes" id="UP001202244"/>
    </source>
</evidence>
<protein>
    <recommendedName>
        <fullName evidence="4">Transferase</fullName>
    </recommendedName>
</protein>
<reference evidence="2 3" key="1">
    <citation type="journal article" date="2023" name="Microbiol. Spectr.">
        <title>Synergy between Genome Mining, Metabolomics, and Bioinformatics Uncovers Antibacterial Chlorinated Carbazole Alkaloids and Their Biosynthetic Gene Cluster from Streptomyces tubbatahanensis sp. nov., a Novel Actinomycete Isolated from Sulu Sea, Philippines.</title>
        <authorList>
            <person name="Tenebro C.P."/>
            <person name="Trono D.J.V.L."/>
            <person name="Balida L.A.P."/>
            <person name="Bayog L.K.A."/>
            <person name="Bruna J.R."/>
            <person name="Sabido E.M."/>
            <person name="Caspe D.P.C."/>
            <person name="de Los Santos E.L.C."/>
            <person name="Saludes J.P."/>
            <person name="Dalisay D.S."/>
        </authorList>
    </citation>
    <scope>NUCLEOTIDE SEQUENCE [LARGE SCALE GENOMIC DNA]</scope>
    <source>
        <strain evidence="2 3">DSD3025</strain>
    </source>
</reference>
<evidence type="ECO:0000313" key="2">
    <source>
        <dbReference type="EMBL" id="UNS97791.1"/>
    </source>
</evidence>
<feature type="region of interest" description="Disordered" evidence="1">
    <location>
        <begin position="1"/>
        <end position="64"/>
    </location>
</feature>
<feature type="compositionally biased region" description="Low complexity" evidence="1">
    <location>
        <begin position="7"/>
        <end position="30"/>
    </location>
</feature>
<sequence>MTLALFGTSPSGVPPRGVSPHGVPPSGASPRGAAVAAPPLEVTSPSVPELPVSEISVPESSVPEAPVRAVPAPETPVPEVHHPRVDCTADSTVGLTFTVRLFGKDAKEIAASKVPESAAVLLRLRHQHGPDASLRLPLSPLAADGRLRATLPSTTQLPEGRWDAYLSLADEEPQRLLPGVHDLRSLVGGGSPSDAHAWLGVRIPYTTKNGNLAIRAWLRRPHAEAGTLRVEDGAMVLQGRLYGARLTATACLEALPRDTAASPVRVPVRPDSEADSDPERAPERPETVSEAPERAPEGLEGEPGGADAHHAARDFTVELPFASLLPGHQAWDLWLRPSADEEPVRLARILDDIPDKKRIFTYPSRRVTDRDGALHSVKPYYTINNNLSVQVSTEDKQAAG</sequence>
<accession>A0ABY3XU11</accession>
<gene>
    <name evidence="2" type="ORF">MMF93_15910</name>
</gene>
<feature type="compositionally biased region" description="Basic and acidic residues" evidence="1">
    <location>
        <begin position="268"/>
        <end position="297"/>
    </location>
</feature>